<accession>A0A3S5IQM2</accession>
<feature type="region of interest" description="Disordered" evidence="1">
    <location>
        <begin position="83"/>
        <end position="116"/>
    </location>
</feature>
<proteinExistence type="predicted"/>
<organism evidence="2 3">
    <name type="scientific">Trypanosoma rangeli</name>
    <dbReference type="NCBI Taxonomy" id="5698"/>
    <lineage>
        <taxon>Eukaryota</taxon>
        <taxon>Discoba</taxon>
        <taxon>Euglenozoa</taxon>
        <taxon>Kinetoplastea</taxon>
        <taxon>Metakinetoplastina</taxon>
        <taxon>Trypanosomatida</taxon>
        <taxon>Trypanosomatidae</taxon>
        <taxon>Trypanosoma</taxon>
        <taxon>Herpetosoma</taxon>
    </lineage>
</organism>
<evidence type="ECO:0000313" key="2">
    <source>
        <dbReference type="EMBL" id="RNF01108.1"/>
    </source>
</evidence>
<dbReference type="EMBL" id="MKGL01000291">
    <property type="protein sequence ID" value="RNF01108.1"/>
    <property type="molecule type" value="Genomic_DNA"/>
</dbReference>
<evidence type="ECO:0000313" key="3">
    <source>
        <dbReference type="Proteomes" id="UP000283634"/>
    </source>
</evidence>
<gene>
    <name evidence="2" type="ORF">TraAM80_07208</name>
</gene>
<evidence type="ECO:0000256" key="1">
    <source>
        <dbReference type="SAM" id="MobiDB-lite"/>
    </source>
</evidence>
<dbReference type="GeneID" id="40331141"/>
<feature type="compositionally biased region" description="Polar residues" evidence="1">
    <location>
        <begin position="83"/>
        <end position="92"/>
    </location>
</feature>
<name>A0A3S5IQM2_TRYRA</name>
<keyword evidence="3" id="KW-1185">Reference proteome</keyword>
<comment type="caution">
    <text evidence="2">The sequence shown here is derived from an EMBL/GenBank/DDBJ whole genome shotgun (WGS) entry which is preliminary data.</text>
</comment>
<sequence>MALEQRRSRNACVLVREMSTSFPETGVMPHMEALRQNRLHGSWINVHTPSCSTLIMALLLNLVREKTLQLIFAFSRRIPWGKRSNQPPQALLTQRADRTATPETNASGMEGGPCRARTHRRAGITCVALFQVAQEREKEHRKAKNK</sequence>
<reference evidence="2 3" key="1">
    <citation type="journal article" date="2018" name="BMC Genomics">
        <title>Genomic comparison of Trypanosoma conorhini and Trypanosoma rangeli to Trypanosoma cruzi strains of high and low virulence.</title>
        <authorList>
            <person name="Bradwell K.R."/>
            <person name="Koparde V.N."/>
            <person name="Matveyev A.V."/>
            <person name="Serrano M.G."/>
            <person name="Alves J.M."/>
            <person name="Parikh H."/>
            <person name="Huang B."/>
            <person name="Lee V."/>
            <person name="Espinosa-Alvarez O."/>
            <person name="Ortiz P.A."/>
            <person name="Costa-Martins A.G."/>
            <person name="Teixeira M.M."/>
            <person name="Buck G.A."/>
        </authorList>
    </citation>
    <scope>NUCLEOTIDE SEQUENCE [LARGE SCALE GENOMIC DNA]</scope>
    <source>
        <strain evidence="2 3">AM80</strain>
    </source>
</reference>
<dbReference type="AlphaFoldDB" id="A0A3S5IQM2"/>
<dbReference type="RefSeq" id="XP_029236141.1">
    <property type="nucleotide sequence ID" value="XM_029384011.1"/>
</dbReference>
<protein>
    <submittedName>
        <fullName evidence="2">Uncharacterized protein</fullName>
    </submittedName>
</protein>
<dbReference type="Proteomes" id="UP000283634">
    <property type="component" value="Unassembled WGS sequence"/>
</dbReference>